<dbReference type="PANTHER" id="PTHR14218">
    <property type="entry name" value="PROTEASE S8 TRIPEPTIDYL PEPTIDASE I CLN2"/>
    <property type="match status" value="1"/>
</dbReference>
<dbReference type="InterPro" id="IPR050819">
    <property type="entry name" value="Tripeptidyl-peptidase_I"/>
</dbReference>
<keyword evidence="16" id="KW-1185">Reference proteome</keyword>
<dbReference type="CDD" id="cd04056">
    <property type="entry name" value="Peptidases_S53"/>
    <property type="match status" value="1"/>
</dbReference>
<comment type="function">
    <text evidence="3">Secreted tripeptidyl-peptidase which degrades proteins at acidic pHs and is involved in virulence.</text>
</comment>
<proteinExistence type="predicted"/>
<evidence type="ECO:0000256" key="5">
    <source>
        <dbReference type="ARBA" id="ARBA00012462"/>
    </source>
</evidence>
<evidence type="ECO:0000256" key="12">
    <source>
        <dbReference type="PROSITE-ProRule" id="PRU01032"/>
    </source>
</evidence>
<evidence type="ECO:0000256" key="6">
    <source>
        <dbReference type="ARBA" id="ARBA00022670"/>
    </source>
</evidence>
<dbReference type="GO" id="GO:0006508">
    <property type="term" value="P:proteolysis"/>
    <property type="evidence" value="ECO:0007669"/>
    <property type="project" value="UniProtKB-KW"/>
</dbReference>
<keyword evidence="6 12" id="KW-0645">Protease</keyword>
<feature type="chain" id="PRO_5025409600" description="tripeptidyl-peptidase II" evidence="13">
    <location>
        <begin position="19"/>
        <end position="603"/>
    </location>
</feature>
<dbReference type="GO" id="GO:0004252">
    <property type="term" value="F:serine-type endopeptidase activity"/>
    <property type="evidence" value="ECO:0007669"/>
    <property type="project" value="UniProtKB-UniRule"/>
</dbReference>
<dbReference type="PANTHER" id="PTHR14218:SF19">
    <property type="entry name" value="SERINE PROTEASE AORO, PUTATIVE (AFU_ORTHOLOGUE AFUA_6G10250)-RELATED"/>
    <property type="match status" value="1"/>
</dbReference>
<sequence length="603" mass="66115">MKAALFAAVAALSSFVSAVPSYKAHYHQHERREEGSVWTKRDSVPSTFTLPMRIGLAQSNLDRGHDWLMEVSDPTSSNYGRYYSAEEINDLFAPSSESVDAVRAWLGEAGIDVGRVSQSTNKQWLQFEAQVQEAEQLLKTQYHIYENSRTGKTSVGCDEYHVKEDVRHHIDYITPGVKMLELRSMSERRLSRRSGSKFGGPIKTAAPTPILAVSSSLEYCKDYISPACIFAMYKITQSKTAHAGNELGIFEESPQYLDQDDMDLYFSHLAPQIPNGTFPTVNAIDGAVNVNTESAAGTEALLDFQISYPIIWPQNSVLFLTDSEQQAESQHAVGMFNTFLDAIDGSYCNYTAFGEKGDNKTIDPTYPSPGYEHPLQCGAFKPTNVISLSYELAEYAEGTPANYQKRQCNEYMKLGMQGVSLVFSSGDEGVASKWGCVGPENSVFNPNFPSNCPYVTAVGATTLTGRAAKDHERAVTQFPSGGGFSNYFPRPAYQEKAVDAYFASSSAPTFPSYSGPVFGNGHYNRSGRGYPDVSAIGQAVLNWGQGEPYLVGGTSASAPTFAAILTRINEERLSAGKSTVGFVNPVLVSLRNQQKDMLRLNSY</sequence>
<dbReference type="InterPro" id="IPR030400">
    <property type="entry name" value="Sedolisin_dom"/>
</dbReference>
<comment type="cofactor">
    <cofactor evidence="2">
        <name>Ca(2+)</name>
        <dbReference type="ChEBI" id="CHEBI:29108"/>
    </cofactor>
</comment>
<organism evidence="15 16">
    <name type="scientific">Neohortaea acidophila</name>
    <dbReference type="NCBI Taxonomy" id="245834"/>
    <lineage>
        <taxon>Eukaryota</taxon>
        <taxon>Fungi</taxon>
        <taxon>Dikarya</taxon>
        <taxon>Ascomycota</taxon>
        <taxon>Pezizomycotina</taxon>
        <taxon>Dothideomycetes</taxon>
        <taxon>Dothideomycetidae</taxon>
        <taxon>Mycosphaerellales</taxon>
        <taxon>Teratosphaeriaceae</taxon>
        <taxon>Neohortaea</taxon>
    </lineage>
</organism>
<evidence type="ECO:0000256" key="1">
    <source>
        <dbReference type="ARBA" id="ARBA00001910"/>
    </source>
</evidence>
<dbReference type="InterPro" id="IPR015366">
    <property type="entry name" value="S53_propep"/>
</dbReference>
<dbReference type="OrthoDB" id="409122at2759"/>
<feature type="signal peptide" evidence="13">
    <location>
        <begin position="1"/>
        <end position="18"/>
    </location>
</feature>
<evidence type="ECO:0000256" key="2">
    <source>
        <dbReference type="ARBA" id="ARBA00001913"/>
    </source>
</evidence>
<feature type="active site" description="Charge relay system" evidence="12">
    <location>
        <position position="299"/>
    </location>
</feature>
<gene>
    <name evidence="15" type="ORF">BDY17DRAFT_303367</name>
</gene>
<dbReference type="GO" id="GO:0008240">
    <property type="term" value="F:tripeptidyl-peptidase activity"/>
    <property type="evidence" value="ECO:0007669"/>
    <property type="project" value="UniProtKB-EC"/>
</dbReference>
<evidence type="ECO:0000256" key="13">
    <source>
        <dbReference type="SAM" id="SignalP"/>
    </source>
</evidence>
<evidence type="ECO:0000256" key="9">
    <source>
        <dbReference type="ARBA" id="ARBA00022825"/>
    </source>
</evidence>
<dbReference type="GO" id="GO:0046872">
    <property type="term" value="F:metal ion binding"/>
    <property type="evidence" value="ECO:0007669"/>
    <property type="project" value="UniProtKB-KW"/>
</dbReference>
<dbReference type="InterPro" id="IPR036852">
    <property type="entry name" value="Peptidase_S8/S53_dom_sf"/>
</dbReference>
<dbReference type="EMBL" id="MU001640">
    <property type="protein sequence ID" value="KAF2480174.1"/>
    <property type="molecule type" value="Genomic_DNA"/>
</dbReference>
<dbReference type="CDD" id="cd11377">
    <property type="entry name" value="Pro-peptidase_S53"/>
    <property type="match status" value="1"/>
</dbReference>
<dbReference type="SUPFAM" id="SSF52743">
    <property type="entry name" value="Subtilisin-like"/>
    <property type="match status" value="1"/>
</dbReference>
<dbReference type="InterPro" id="IPR000209">
    <property type="entry name" value="Peptidase_S8/S53_dom"/>
</dbReference>
<dbReference type="SUPFAM" id="SSF54897">
    <property type="entry name" value="Protease propeptides/inhibitors"/>
    <property type="match status" value="1"/>
</dbReference>
<feature type="active site" description="Charge relay system" evidence="12">
    <location>
        <position position="555"/>
    </location>
</feature>
<dbReference type="SMART" id="SM00944">
    <property type="entry name" value="Pro-kuma_activ"/>
    <property type="match status" value="1"/>
</dbReference>
<evidence type="ECO:0000256" key="8">
    <source>
        <dbReference type="ARBA" id="ARBA00022801"/>
    </source>
</evidence>
<keyword evidence="10" id="KW-0106">Calcium</keyword>
<evidence type="ECO:0000256" key="4">
    <source>
        <dbReference type="ARBA" id="ARBA00004239"/>
    </source>
</evidence>
<protein>
    <recommendedName>
        <fullName evidence="5">tripeptidyl-peptidase II</fullName>
        <ecNumber evidence="5">3.4.14.10</ecNumber>
    </recommendedName>
</protein>
<keyword evidence="8 12" id="KW-0378">Hydrolase</keyword>
<dbReference type="Gene3D" id="3.40.50.200">
    <property type="entry name" value="Peptidase S8/S53 domain"/>
    <property type="match status" value="1"/>
</dbReference>
<reference evidence="15" key="1">
    <citation type="journal article" date="2020" name="Stud. Mycol.">
        <title>101 Dothideomycetes genomes: a test case for predicting lifestyles and emergence of pathogens.</title>
        <authorList>
            <person name="Haridas S."/>
            <person name="Albert R."/>
            <person name="Binder M."/>
            <person name="Bloem J."/>
            <person name="Labutti K."/>
            <person name="Salamov A."/>
            <person name="Andreopoulos B."/>
            <person name="Baker S."/>
            <person name="Barry K."/>
            <person name="Bills G."/>
            <person name="Bluhm B."/>
            <person name="Cannon C."/>
            <person name="Castanera R."/>
            <person name="Culley D."/>
            <person name="Daum C."/>
            <person name="Ezra D."/>
            <person name="Gonzalez J."/>
            <person name="Henrissat B."/>
            <person name="Kuo A."/>
            <person name="Liang C."/>
            <person name="Lipzen A."/>
            <person name="Lutzoni F."/>
            <person name="Magnuson J."/>
            <person name="Mondo S."/>
            <person name="Nolan M."/>
            <person name="Ohm R."/>
            <person name="Pangilinan J."/>
            <person name="Park H.-J."/>
            <person name="Ramirez L."/>
            <person name="Alfaro M."/>
            <person name="Sun H."/>
            <person name="Tritt A."/>
            <person name="Yoshinaga Y."/>
            <person name="Zwiers L.-H."/>
            <person name="Turgeon B."/>
            <person name="Goodwin S."/>
            <person name="Spatafora J."/>
            <person name="Crous P."/>
            <person name="Grigoriev I."/>
        </authorList>
    </citation>
    <scope>NUCLEOTIDE SEQUENCE</scope>
    <source>
        <strain evidence="15">CBS 113389</strain>
    </source>
</reference>
<keyword evidence="11" id="KW-0865">Zymogen</keyword>
<dbReference type="Proteomes" id="UP000799767">
    <property type="component" value="Unassembled WGS sequence"/>
</dbReference>
<dbReference type="AlphaFoldDB" id="A0A6A6PKI0"/>
<dbReference type="Pfam" id="PF00082">
    <property type="entry name" value="Peptidase_S8"/>
    <property type="match status" value="1"/>
</dbReference>
<keyword evidence="13" id="KW-0732">Signal</keyword>
<evidence type="ECO:0000256" key="10">
    <source>
        <dbReference type="ARBA" id="ARBA00022837"/>
    </source>
</evidence>
<dbReference type="GO" id="GO:0005576">
    <property type="term" value="C:extracellular region"/>
    <property type="evidence" value="ECO:0007669"/>
    <property type="project" value="UniProtKB-SubCell"/>
</dbReference>
<comment type="subcellular location">
    <subcellularLocation>
        <location evidence="4">Secreted</location>
        <location evidence="4">Extracellular space</location>
    </subcellularLocation>
</comment>
<feature type="domain" description="Peptidase S53" evidence="14">
    <location>
        <begin position="223"/>
        <end position="603"/>
    </location>
</feature>
<evidence type="ECO:0000313" key="15">
    <source>
        <dbReference type="EMBL" id="KAF2480174.1"/>
    </source>
</evidence>
<dbReference type="Pfam" id="PF09286">
    <property type="entry name" value="Pro-kuma_activ"/>
    <property type="match status" value="1"/>
</dbReference>
<dbReference type="GeneID" id="54475565"/>
<evidence type="ECO:0000259" key="14">
    <source>
        <dbReference type="PROSITE" id="PS51695"/>
    </source>
</evidence>
<keyword evidence="9 12" id="KW-0720">Serine protease</keyword>
<keyword evidence="7" id="KW-0479">Metal-binding</keyword>
<evidence type="ECO:0000256" key="11">
    <source>
        <dbReference type="ARBA" id="ARBA00023145"/>
    </source>
</evidence>
<dbReference type="PROSITE" id="PS51695">
    <property type="entry name" value="SEDOLISIN"/>
    <property type="match status" value="1"/>
</dbReference>
<feature type="active site" description="Charge relay system" evidence="12">
    <location>
        <position position="303"/>
    </location>
</feature>
<comment type="caution">
    <text evidence="12">Lacks conserved residue(s) required for the propagation of feature annotation.</text>
</comment>
<dbReference type="RefSeq" id="XP_033586744.1">
    <property type="nucleotide sequence ID" value="XM_033734563.1"/>
</dbReference>
<evidence type="ECO:0000313" key="16">
    <source>
        <dbReference type="Proteomes" id="UP000799767"/>
    </source>
</evidence>
<accession>A0A6A6PKI0</accession>
<comment type="catalytic activity">
    <reaction evidence="1">
        <text>Release of an N-terminal tripeptide from a polypeptide.</text>
        <dbReference type="EC" id="3.4.14.10"/>
    </reaction>
</comment>
<evidence type="ECO:0000256" key="3">
    <source>
        <dbReference type="ARBA" id="ARBA00002451"/>
    </source>
</evidence>
<evidence type="ECO:0000256" key="7">
    <source>
        <dbReference type="ARBA" id="ARBA00022723"/>
    </source>
</evidence>
<name>A0A6A6PKI0_9PEZI</name>
<dbReference type="EC" id="3.4.14.10" evidence="5"/>